<sequence>MKLIATPFLLLLVLFSFGMAKAQQIQMPQASPAAAISQKIGLTDVKLEYSRPSVKGRKIFGTLVPYGEVWRTGANASTKITFSTPVTVEGNEVAAGTYALYAIPNKKEWTFILSDNLELWGAIGYTPESDVLRFTVPSTKSKDEYETMELSFNNMTDTGATLNLHWEKTAAGFRIETKVDQIVMDQIQQMVIDTKTDNPGLLYQAASYYYTSDKEMEQAHKWIEQSVATDPKYWTVHLKAKIEDKLGLTEEAIQSAEMSKQLADEAKNIDYVNLNDRLIKALQ</sequence>
<name>A0A514CLB4_9BACT</name>
<evidence type="ECO:0000313" key="2">
    <source>
        <dbReference type="EMBL" id="QDH80484.1"/>
    </source>
</evidence>
<organism evidence="2 3">
    <name type="scientific">Echinicola soli</name>
    <dbReference type="NCBI Taxonomy" id="2591634"/>
    <lineage>
        <taxon>Bacteria</taxon>
        <taxon>Pseudomonadati</taxon>
        <taxon>Bacteroidota</taxon>
        <taxon>Cytophagia</taxon>
        <taxon>Cytophagales</taxon>
        <taxon>Cyclobacteriaceae</taxon>
        <taxon>Echinicola</taxon>
    </lineage>
</organism>
<dbReference type="OrthoDB" id="978542at2"/>
<reference evidence="2 3" key="1">
    <citation type="submission" date="2019-06" db="EMBL/GenBank/DDBJ databases">
        <title>Echinicola alkalisoli sp. nov. isolated from saline soil.</title>
        <authorList>
            <person name="Sun J.-Q."/>
            <person name="Xu L."/>
        </authorList>
    </citation>
    <scope>NUCLEOTIDE SEQUENCE [LARGE SCALE GENOMIC DNA]</scope>
    <source>
        <strain evidence="2 3">LN3S3</strain>
    </source>
</reference>
<dbReference type="Pfam" id="PF11138">
    <property type="entry name" value="DUF2911"/>
    <property type="match status" value="1"/>
</dbReference>
<dbReference type="InterPro" id="IPR021314">
    <property type="entry name" value="DUF2911"/>
</dbReference>
<protein>
    <submittedName>
        <fullName evidence="2">DUF2911 domain-containing protein</fullName>
    </submittedName>
</protein>
<dbReference type="Proteomes" id="UP000316614">
    <property type="component" value="Chromosome"/>
</dbReference>
<dbReference type="AlphaFoldDB" id="A0A514CLB4"/>
<feature type="signal peptide" evidence="1">
    <location>
        <begin position="1"/>
        <end position="22"/>
    </location>
</feature>
<accession>A0A514CLB4</accession>
<keyword evidence="3" id="KW-1185">Reference proteome</keyword>
<evidence type="ECO:0000256" key="1">
    <source>
        <dbReference type="SAM" id="SignalP"/>
    </source>
</evidence>
<dbReference type="RefSeq" id="WP_141615717.1">
    <property type="nucleotide sequence ID" value="NZ_CP041253.1"/>
</dbReference>
<dbReference type="EMBL" id="CP041253">
    <property type="protein sequence ID" value="QDH80484.1"/>
    <property type="molecule type" value="Genomic_DNA"/>
</dbReference>
<feature type="chain" id="PRO_5021722049" evidence="1">
    <location>
        <begin position="23"/>
        <end position="283"/>
    </location>
</feature>
<evidence type="ECO:0000313" key="3">
    <source>
        <dbReference type="Proteomes" id="UP000316614"/>
    </source>
</evidence>
<keyword evidence="1" id="KW-0732">Signal</keyword>
<proteinExistence type="predicted"/>
<dbReference type="KEGG" id="echi:FKX85_16115"/>
<gene>
    <name evidence="2" type="ORF">FKX85_16115</name>
</gene>